<keyword evidence="3" id="KW-0378">Hydrolase</keyword>
<dbReference type="Pfam" id="PF00565">
    <property type="entry name" value="SNase"/>
    <property type="match status" value="1"/>
</dbReference>
<dbReference type="PANTHER" id="PTHR12302:SF3">
    <property type="entry name" value="SERINE_THREONINE-PROTEIN KINASE 31"/>
    <property type="match status" value="1"/>
</dbReference>
<evidence type="ECO:0000313" key="6">
    <source>
        <dbReference type="Proteomes" id="UP000178059"/>
    </source>
</evidence>
<accession>A0A1F6VHU4</accession>
<evidence type="ECO:0000313" key="5">
    <source>
        <dbReference type="EMBL" id="OGI69136.1"/>
    </source>
</evidence>
<dbReference type="SMART" id="SM00318">
    <property type="entry name" value="SNc"/>
    <property type="match status" value="1"/>
</dbReference>
<evidence type="ECO:0000256" key="1">
    <source>
        <dbReference type="ARBA" id="ARBA00022722"/>
    </source>
</evidence>
<dbReference type="SUPFAM" id="SSF50199">
    <property type="entry name" value="Staphylococcal nuclease"/>
    <property type="match status" value="1"/>
</dbReference>
<dbReference type="InterPro" id="IPR035437">
    <property type="entry name" value="SNase_OB-fold_sf"/>
</dbReference>
<dbReference type="PROSITE" id="PS50830">
    <property type="entry name" value="TNASE_3"/>
    <property type="match status" value="1"/>
</dbReference>
<keyword evidence="2" id="KW-0255">Endonuclease</keyword>
<evidence type="ECO:0000259" key="4">
    <source>
        <dbReference type="PROSITE" id="PS50830"/>
    </source>
</evidence>
<dbReference type="CDD" id="cd00175">
    <property type="entry name" value="SNc"/>
    <property type="match status" value="1"/>
</dbReference>
<dbReference type="EMBL" id="MFTT01000033">
    <property type="protein sequence ID" value="OGI69136.1"/>
    <property type="molecule type" value="Genomic_DNA"/>
</dbReference>
<organism evidence="5 6">
    <name type="scientific">Candidatus Nomurabacteria bacterium RIFCSPHIGHO2_01_FULL_42_16</name>
    <dbReference type="NCBI Taxonomy" id="1801743"/>
    <lineage>
        <taxon>Bacteria</taxon>
        <taxon>Candidatus Nomuraibacteriota</taxon>
    </lineage>
</organism>
<evidence type="ECO:0000256" key="2">
    <source>
        <dbReference type="ARBA" id="ARBA00022759"/>
    </source>
</evidence>
<proteinExistence type="predicted"/>
<dbReference type="InterPro" id="IPR016071">
    <property type="entry name" value="Staphylococal_nuclease_OB-fold"/>
</dbReference>
<evidence type="ECO:0000256" key="3">
    <source>
        <dbReference type="ARBA" id="ARBA00022801"/>
    </source>
</evidence>
<comment type="caution">
    <text evidence="5">The sequence shown here is derived from an EMBL/GenBank/DDBJ whole genome shotgun (WGS) entry which is preliminary data.</text>
</comment>
<name>A0A1F6VHU4_9BACT</name>
<dbReference type="PANTHER" id="PTHR12302">
    <property type="entry name" value="EBNA2 BINDING PROTEIN P100"/>
    <property type="match status" value="1"/>
</dbReference>
<gene>
    <name evidence="5" type="ORF">A2824_01940</name>
</gene>
<dbReference type="STRING" id="1801743.A2824_01940"/>
<keyword evidence="1" id="KW-0540">Nuclease</keyword>
<reference evidence="5 6" key="1">
    <citation type="journal article" date="2016" name="Nat. Commun.">
        <title>Thousands of microbial genomes shed light on interconnected biogeochemical processes in an aquifer system.</title>
        <authorList>
            <person name="Anantharaman K."/>
            <person name="Brown C.T."/>
            <person name="Hug L.A."/>
            <person name="Sharon I."/>
            <person name="Castelle C.J."/>
            <person name="Probst A.J."/>
            <person name="Thomas B.C."/>
            <person name="Singh A."/>
            <person name="Wilkins M.J."/>
            <person name="Karaoz U."/>
            <person name="Brodie E.L."/>
            <person name="Williams K.H."/>
            <person name="Hubbard S.S."/>
            <person name="Banfield J.F."/>
        </authorList>
    </citation>
    <scope>NUCLEOTIDE SEQUENCE [LARGE SCALE GENOMIC DNA]</scope>
</reference>
<dbReference type="Gene3D" id="2.40.50.90">
    <property type="match status" value="1"/>
</dbReference>
<dbReference type="Proteomes" id="UP000178059">
    <property type="component" value="Unassembled WGS sequence"/>
</dbReference>
<dbReference type="AlphaFoldDB" id="A0A1F6VHU4"/>
<dbReference type="GO" id="GO:0016787">
    <property type="term" value="F:hydrolase activity"/>
    <property type="evidence" value="ECO:0007669"/>
    <property type="project" value="UniProtKB-KW"/>
</dbReference>
<protein>
    <recommendedName>
        <fullName evidence="4">TNase-like domain-containing protein</fullName>
    </recommendedName>
</protein>
<dbReference type="GO" id="GO:0004519">
    <property type="term" value="F:endonuclease activity"/>
    <property type="evidence" value="ECO:0007669"/>
    <property type="project" value="UniProtKB-KW"/>
</dbReference>
<feature type="domain" description="TNase-like" evidence="4">
    <location>
        <begin position="76"/>
        <end position="205"/>
    </location>
</feature>
<sequence length="281" mass="31867">MKYTSMICKKYRIIFLIIGALALLGFLLFSSKSTSNEIMEITAIDESPAIVQNAEIITIKKEPSDVLPFVPSSVEGEELYLVKRVKDGDTIELENGETVRYIGIDTPESVHPQKPVQCFGVEASQRNKELVEGKLVRLERDITDRDKYGRLLRYIYAEDGTFINFELVKQGYASVYTYPPDVKYNDLFLEAQKEARENNSGLWSACQDENYEIPAISNESNQNDPACQIKGNINSTGEKIYHLPNCSSYNKTKIDEARGEKWFCSEDEALDAGWRKALNCL</sequence>